<evidence type="ECO:0000256" key="2">
    <source>
        <dbReference type="SAM" id="SignalP"/>
    </source>
</evidence>
<evidence type="ECO:0000313" key="3">
    <source>
        <dbReference type="EMBL" id="TQN51626.1"/>
    </source>
</evidence>
<keyword evidence="2" id="KW-0732">Signal</keyword>
<feature type="chain" id="PRO_5021985811" description="RlpA-like protein double-psi beta-barrel domain-containing protein" evidence="2">
    <location>
        <begin position="24"/>
        <end position="194"/>
    </location>
</feature>
<organism evidence="3 4">
    <name type="scientific">Acidithiobacillus thiooxidans ATCC 19377</name>
    <dbReference type="NCBI Taxonomy" id="637390"/>
    <lineage>
        <taxon>Bacteria</taxon>
        <taxon>Pseudomonadati</taxon>
        <taxon>Pseudomonadota</taxon>
        <taxon>Acidithiobacillia</taxon>
        <taxon>Acidithiobacillales</taxon>
        <taxon>Acidithiobacillaceae</taxon>
        <taxon>Acidithiobacillus</taxon>
    </lineage>
</organism>
<dbReference type="Proteomes" id="UP000315403">
    <property type="component" value="Unassembled WGS sequence"/>
</dbReference>
<accession>A0A543Q5M0</accession>
<protein>
    <recommendedName>
        <fullName evidence="5">RlpA-like protein double-psi beta-barrel domain-containing protein</fullName>
    </recommendedName>
</protein>
<evidence type="ECO:0000256" key="1">
    <source>
        <dbReference type="SAM" id="MobiDB-lite"/>
    </source>
</evidence>
<dbReference type="EMBL" id="SZUV01000001">
    <property type="protein sequence ID" value="TQN51626.1"/>
    <property type="molecule type" value="Genomic_DNA"/>
</dbReference>
<proteinExistence type="predicted"/>
<feature type="region of interest" description="Disordered" evidence="1">
    <location>
        <begin position="51"/>
        <end position="71"/>
    </location>
</feature>
<evidence type="ECO:0000313" key="4">
    <source>
        <dbReference type="Proteomes" id="UP000315403"/>
    </source>
</evidence>
<comment type="caution">
    <text evidence="3">The sequence shown here is derived from an EMBL/GenBank/DDBJ whole genome shotgun (WGS) entry which is preliminary data.</text>
</comment>
<evidence type="ECO:0008006" key="5">
    <source>
        <dbReference type="Google" id="ProtNLM"/>
    </source>
</evidence>
<sequence length="194" mass="20683">MIKSLSAGMGVALMALLLPNALALNSSGLPAGMLTQLTPKTAIVMNPSQAGSLEKTSDQDSNTRNESTAAQGDGALIIHHQVFYLRRVTAYNALPSQTNSNPGMSACGPTRPDQIALSPDLFFRSNGSNRCGEKINIVLSSGKIIHGIVWDTMNPRYHMAADILMGSVQQAMDFGVRKARLRFVHSSKPTTSGV</sequence>
<dbReference type="AlphaFoldDB" id="A0A543Q5M0"/>
<reference evidence="3 4" key="1">
    <citation type="submission" date="2019-03" db="EMBL/GenBank/DDBJ databases">
        <title>New insights into Acidothiobacillus thiooxidans sulfur metabolism through coupled gene expression, solution geochemistry, microscopy and spectroscopy analyses.</title>
        <authorList>
            <person name="Camacho D."/>
            <person name="Frazao R."/>
            <person name="Fouillen A."/>
            <person name="Nanci A."/>
            <person name="Lang B.F."/>
            <person name="Apte S.C."/>
            <person name="Baron C."/>
            <person name="Warren L.A."/>
        </authorList>
    </citation>
    <scope>NUCLEOTIDE SEQUENCE [LARGE SCALE GENOMIC DNA]</scope>
    <source>
        <strain evidence="3 4">ATCC 19377</strain>
    </source>
</reference>
<name>A0A543Q5M0_ACITH</name>
<feature type="signal peptide" evidence="2">
    <location>
        <begin position="1"/>
        <end position="23"/>
    </location>
</feature>
<dbReference type="RefSeq" id="WP_142087691.1">
    <property type="nucleotide sequence ID" value="NZ_SZUV01000001.1"/>
</dbReference>
<gene>
    <name evidence="3" type="ORF">DLNHIDIE_01503</name>
</gene>
<dbReference type="CDD" id="cd22784">
    <property type="entry name" value="DPBB_MltA_YuiC-like"/>
    <property type="match status" value="1"/>
</dbReference>